<proteinExistence type="predicted"/>
<feature type="region of interest" description="Disordered" evidence="1">
    <location>
        <begin position="44"/>
        <end position="76"/>
    </location>
</feature>
<name>A0A0K8S6G4_LYGHE</name>
<evidence type="ECO:0000313" key="2">
    <source>
        <dbReference type="EMBL" id="JAG48886.1"/>
    </source>
</evidence>
<sequence>MTDHLFPESTTYVHSYQPHEILTPREQHVSAEASIVEYLQPTLAKKSPQHPEPTKQQVENGFEPPKETFLKKSDGSVHTTTIGNVDIGDLTAEDKAFFISKTYKTTYDDYAKTVPTGQSGLKQPFGRLDDQMLLVLNANKPDLAHYGFGLPNKCCVAWGTAQSRTLPSEDREHVVEKRRVSDHIGRAGYPEKMYPYISKGELSPHYDGSFVFGYTGHQRHPDIHDYPEDIDAILRRDFPMHVPRNLTTNQANLIHKPIPQCEKEGQIIHR</sequence>
<reference evidence="2" key="1">
    <citation type="submission" date="2014-09" db="EMBL/GenBank/DDBJ databases">
        <authorList>
            <person name="Magalhaes I.L.F."/>
            <person name="Oliveira U."/>
            <person name="Santos F.R."/>
            <person name="Vidigal T.H.D.A."/>
            <person name="Brescovit A.D."/>
            <person name="Santos A.J."/>
        </authorList>
    </citation>
    <scope>NUCLEOTIDE SEQUENCE</scope>
</reference>
<feature type="compositionally biased region" description="Basic and acidic residues" evidence="1">
    <location>
        <begin position="64"/>
        <end position="75"/>
    </location>
</feature>
<dbReference type="AlphaFoldDB" id="A0A0K8S6G4"/>
<organism evidence="2">
    <name type="scientific">Lygus hesperus</name>
    <name type="common">Western plant bug</name>
    <dbReference type="NCBI Taxonomy" id="30085"/>
    <lineage>
        <taxon>Eukaryota</taxon>
        <taxon>Metazoa</taxon>
        <taxon>Ecdysozoa</taxon>
        <taxon>Arthropoda</taxon>
        <taxon>Hexapoda</taxon>
        <taxon>Insecta</taxon>
        <taxon>Pterygota</taxon>
        <taxon>Neoptera</taxon>
        <taxon>Paraneoptera</taxon>
        <taxon>Hemiptera</taxon>
        <taxon>Heteroptera</taxon>
        <taxon>Panheteroptera</taxon>
        <taxon>Cimicomorpha</taxon>
        <taxon>Miridae</taxon>
        <taxon>Mirini</taxon>
        <taxon>Lygus</taxon>
    </lineage>
</organism>
<accession>A0A0K8S6G4</accession>
<evidence type="ECO:0000256" key="1">
    <source>
        <dbReference type="SAM" id="MobiDB-lite"/>
    </source>
</evidence>
<dbReference type="EMBL" id="GBRD01016941">
    <property type="protein sequence ID" value="JAG48886.1"/>
    <property type="molecule type" value="Transcribed_RNA"/>
</dbReference>
<protein>
    <submittedName>
        <fullName evidence="2">Uncharacterized protein</fullName>
    </submittedName>
</protein>